<keyword evidence="1" id="KW-1133">Transmembrane helix</keyword>
<proteinExistence type="predicted"/>
<accession>A0ABR7Q6H1</accession>
<keyword evidence="1" id="KW-0812">Transmembrane</keyword>
<evidence type="ECO:0000313" key="3">
    <source>
        <dbReference type="Proteomes" id="UP000619238"/>
    </source>
</evidence>
<comment type="caution">
    <text evidence="2">The sequence shown here is derived from an EMBL/GenBank/DDBJ whole genome shotgun (WGS) entry which is preliminary data.</text>
</comment>
<protein>
    <recommendedName>
        <fullName evidence="4">Polymerase nucleotidyl transferase domain-containing protein</fullName>
    </recommendedName>
</protein>
<dbReference type="EMBL" id="JACGWS010000002">
    <property type="protein sequence ID" value="MBC8753934.1"/>
    <property type="molecule type" value="Genomic_DNA"/>
</dbReference>
<dbReference type="Gene3D" id="3.30.460.10">
    <property type="entry name" value="Beta Polymerase, domain 2"/>
    <property type="match status" value="1"/>
</dbReference>
<organism evidence="2 3">
    <name type="scientific">Kordia aestuariivivens</name>
    <dbReference type="NCBI Taxonomy" id="2759037"/>
    <lineage>
        <taxon>Bacteria</taxon>
        <taxon>Pseudomonadati</taxon>
        <taxon>Bacteroidota</taxon>
        <taxon>Flavobacteriia</taxon>
        <taxon>Flavobacteriales</taxon>
        <taxon>Flavobacteriaceae</taxon>
        <taxon>Kordia</taxon>
    </lineage>
</organism>
<dbReference type="Pfam" id="PF18144">
    <property type="entry name" value="SMODS"/>
    <property type="match status" value="1"/>
</dbReference>
<evidence type="ECO:0008006" key="4">
    <source>
        <dbReference type="Google" id="ProtNLM"/>
    </source>
</evidence>
<name>A0ABR7Q6H1_9FLAO</name>
<evidence type="ECO:0000313" key="2">
    <source>
        <dbReference type="EMBL" id="MBC8753934.1"/>
    </source>
</evidence>
<gene>
    <name evidence="2" type="ORF">H2O64_04580</name>
</gene>
<dbReference type="RefSeq" id="WP_187560968.1">
    <property type="nucleotide sequence ID" value="NZ_JACGWS010000002.1"/>
</dbReference>
<feature type="transmembrane region" description="Helical" evidence="1">
    <location>
        <begin position="20"/>
        <end position="45"/>
    </location>
</feature>
<evidence type="ECO:0000256" key="1">
    <source>
        <dbReference type="SAM" id="Phobius"/>
    </source>
</evidence>
<keyword evidence="1" id="KW-0472">Membrane</keyword>
<keyword evidence="3" id="KW-1185">Reference proteome</keyword>
<reference evidence="2 3" key="1">
    <citation type="submission" date="2020-07" db="EMBL/GenBank/DDBJ databases">
        <title>Description of Kordia aestuariivivens sp. nov., isolated from a tidal flat.</title>
        <authorList>
            <person name="Park S."/>
            <person name="Yoon J.-H."/>
        </authorList>
    </citation>
    <scope>NUCLEOTIDE SEQUENCE [LARGE SCALE GENOMIC DNA]</scope>
    <source>
        <strain evidence="2 3">YSTF-M3</strain>
    </source>
</reference>
<dbReference type="InterPro" id="IPR043519">
    <property type="entry name" value="NT_sf"/>
</dbReference>
<dbReference type="Proteomes" id="UP000619238">
    <property type="component" value="Unassembled WGS sequence"/>
</dbReference>
<dbReference type="SUPFAM" id="SSF81301">
    <property type="entry name" value="Nucleotidyltransferase"/>
    <property type="match status" value="1"/>
</dbReference>
<sequence>MQQSKKQEEIPKRSIDLKALLIFLFLVAIVGAAIYKLIKFLAYIFTGKKVLNEDDLNKYLESVLDYYEPDDVYDKVLEKGKRIKEFLGKKFWYAILGNIRYQGSFDHGTSLNGYSDLDILIQFKTDSYKNEKDMYYAVYNYLKHKYSNSNVIVRKQRVSIGLIYNINDKKETIDIVPARRTDYVKGKNEYYLHENYNPSRNGEKLKIYPHIQRDFGDYPYEIIKVITLIKLLVKTQELPLKSILVNEFTKKAFQKSKMPKKLNLHLIKVLKFMVDNILKIKINASDNDNFCLTDQLSNSEKKQIKNTLEDVLHNLKEDRNAWTEYFPKK</sequence>